<dbReference type="SUPFAM" id="SSF63817">
    <property type="entry name" value="Sortase"/>
    <property type="match status" value="1"/>
</dbReference>
<dbReference type="InterPro" id="IPR001261">
    <property type="entry name" value="ArgE/DapE_CS"/>
</dbReference>
<evidence type="ECO:0000256" key="2">
    <source>
        <dbReference type="PIRSR" id="PIRSR605754-1"/>
    </source>
</evidence>
<keyword evidence="3" id="KW-0472">Membrane</keyword>
<dbReference type="NCBIfam" id="TIGR01076">
    <property type="entry name" value="sortase_fam"/>
    <property type="match status" value="1"/>
</dbReference>
<reference evidence="4" key="1">
    <citation type="submission" date="2022-02" db="EMBL/GenBank/DDBJ databases">
        <title>Halalkalibacter sp. nov. isolated from Lonar Lake, India.</title>
        <authorList>
            <person name="Joshi A."/>
            <person name="Thite S."/>
            <person name="Lodha T."/>
        </authorList>
    </citation>
    <scope>NUCLEOTIDE SEQUENCE</scope>
    <source>
        <strain evidence="4">MEB205</strain>
    </source>
</reference>
<gene>
    <name evidence="4" type="ORF">MF646_20640</name>
</gene>
<organism evidence="4 5">
    <name type="scientific">Halalkalibacter alkaliphilus</name>
    <dbReference type="NCBI Taxonomy" id="2917993"/>
    <lineage>
        <taxon>Bacteria</taxon>
        <taxon>Bacillati</taxon>
        <taxon>Bacillota</taxon>
        <taxon>Bacilli</taxon>
        <taxon>Bacillales</taxon>
        <taxon>Bacillaceae</taxon>
        <taxon>Halalkalibacter</taxon>
    </lineage>
</organism>
<feature type="active site" description="Acyl-thioester intermediate" evidence="2">
    <location>
        <position position="167"/>
    </location>
</feature>
<dbReference type="InterPro" id="IPR005754">
    <property type="entry name" value="Sortase"/>
</dbReference>
<keyword evidence="5" id="KW-1185">Reference proteome</keyword>
<evidence type="ECO:0000256" key="1">
    <source>
        <dbReference type="ARBA" id="ARBA00022801"/>
    </source>
</evidence>
<dbReference type="GO" id="GO:0016787">
    <property type="term" value="F:hydrolase activity"/>
    <property type="evidence" value="ECO:0007669"/>
    <property type="project" value="UniProtKB-KW"/>
</dbReference>
<accession>A0A9X2IAM0</accession>
<dbReference type="InterPro" id="IPR053525">
    <property type="entry name" value="Sortase_D"/>
</dbReference>
<dbReference type="EMBL" id="JAKRYL010000031">
    <property type="protein sequence ID" value="MCL7749530.1"/>
    <property type="molecule type" value="Genomic_DNA"/>
</dbReference>
<evidence type="ECO:0000256" key="3">
    <source>
        <dbReference type="SAM" id="Phobius"/>
    </source>
</evidence>
<dbReference type="InterPro" id="IPR023365">
    <property type="entry name" value="Sortase_dom-sf"/>
</dbReference>
<dbReference type="Proteomes" id="UP001139150">
    <property type="component" value="Unassembled WGS sequence"/>
</dbReference>
<keyword evidence="1" id="KW-0378">Hydrolase</keyword>
<proteinExistence type="predicted"/>
<dbReference type="PROSITE" id="PS00758">
    <property type="entry name" value="ARGE_DAPE_CPG2_1"/>
    <property type="match status" value="1"/>
</dbReference>
<dbReference type="Pfam" id="PF04203">
    <property type="entry name" value="Sortase"/>
    <property type="match status" value="1"/>
</dbReference>
<comment type="caution">
    <text evidence="4">The sequence shown here is derived from an EMBL/GenBank/DDBJ whole genome shotgun (WGS) entry which is preliminary data.</text>
</comment>
<sequence length="193" mass="21651">MKVIARIIILLGIGFLAFGGYELYQGYTKQNESMAEAKKILAEPKEEVKSASDMKIEDGDVIGALYIPRLEKEIPIISGTDEEELSRGVGHFTTTAFPGENDQILLSGHRDTVFRDFGKLENGDQFVVKMPYGEFVYEMYESEIVDADDRTVIRSTAPNEILTLSTCYPFNFVGAAPDRYIIYAKPISQKEQT</sequence>
<dbReference type="RefSeq" id="WP_250098390.1">
    <property type="nucleotide sequence ID" value="NZ_JAKRYL010000031.1"/>
</dbReference>
<dbReference type="NCBIfam" id="NF033746">
    <property type="entry name" value="class_D_sortase"/>
    <property type="match status" value="1"/>
</dbReference>
<feature type="active site" description="Proton donor/acceptor" evidence="2">
    <location>
        <position position="109"/>
    </location>
</feature>
<feature type="transmembrane region" description="Helical" evidence="3">
    <location>
        <begin position="7"/>
        <end position="24"/>
    </location>
</feature>
<dbReference type="InterPro" id="IPR041999">
    <property type="entry name" value="Sortase_D_1"/>
</dbReference>
<evidence type="ECO:0000313" key="4">
    <source>
        <dbReference type="EMBL" id="MCL7749530.1"/>
    </source>
</evidence>
<dbReference type="CDD" id="cd05828">
    <property type="entry name" value="Sortase_D_1"/>
    <property type="match status" value="1"/>
</dbReference>
<keyword evidence="3" id="KW-1133">Transmembrane helix</keyword>
<name>A0A9X2IAM0_9BACI</name>
<evidence type="ECO:0000313" key="5">
    <source>
        <dbReference type="Proteomes" id="UP001139150"/>
    </source>
</evidence>
<dbReference type="Gene3D" id="2.40.260.10">
    <property type="entry name" value="Sortase"/>
    <property type="match status" value="1"/>
</dbReference>
<keyword evidence="3" id="KW-0812">Transmembrane</keyword>
<protein>
    <submittedName>
        <fullName evidence="4">Class D sortase</fullName>
    </submittedName>
</protein>
<dbReference type="AlphaFoldDB" id="A0A9X2IAM0"/>